<evidence type="ECO:0000256" key="3">
    <source>
        <dbReference type="ARBA" id="ARBA00023026"/>
    </source>
</evidence>
<dbReference type="NCBIfam" id="TIGR03696">
    <property type="entry name" value="Rhs_assc_core"/>
    <property type="match status" value="1"/>
</dbReference>
<dbReference type="InterPro" id="IPR028994">
    <property type="entry name" value="Integrin_alpha_N"/>
</dbReference>
<keyword evidence="2" id="KW-0964">Secreted</keyword>
<dbReference type="Pfam" id="PF05593">
    <property type="entry name" value="RHS_repeat"/>
    <property type="match status" value="2"/>
</dbReference>
<sequence>MKHFYFFIFILATHFSFSQNFTDTKGELQIAASGTATYTLPIATPPSIKNVAPIINLTYSSGVRGGIAGQGWSINSISAISRIATRRDIDGFVDGVDFDDNDKLSLDGQRLLIKTGTYWAHGSTYETEYKSNTKIELKIEGTVTYFIVTAPDGSRSWYGSKGGGSLQNSVSVNSWYIVRFEDTYGNFIDYTYQTVTYNSTSQLYIDTIVFSGNTAAGIATQNKIAFKYDNSKRIERDYMKGAVVYATKILKFVEVYANNTPFRTYQLTHTEDESGYERVTSVKEINAQSEESNPVVFEYNTTQTSTTKTEKTYNNNLNFSEAEAAGDFDGDGQLDFIADNKIFTKLFLENSGNAGIAMPSGYGIKPFAATTLANNKLNQFNSIVATTNTLTSTTFNVYNLTSANNVVLNQSKTINIDNLVTHDIFLDVYKTVDTGFLDYGHNCTEGSKIKSSAEYLEGDFDGDGISEVLIYQSVNEKYYFEETEDWYTSRITCRTYYKYEEQECYILSLDPNASTTLGEKGYIKFQNSSLLIGEKKYIADYNGDGKSDVLVIGTDKTYKIISFKQLAVSPWIELEVIGSGILDKYSKTKQLLLGDYNGDRKTDVMLPDSEGGEGKIQWHIYYSNQKLTGGEFFVKESHNIVEYRPDTSKESDPYKTQIHLSNYYAIDINKDGKSDLVRVWRMYYKPKWTINDHDTKWRVTAFLNNVGKVEASGFTQTYSSNEFESGSPDIPIPLVSNYRYDGANTDLVIVRGHSNKIEYYQFNKDFDKDNRLKTVTEANGKIIQTIEYKPMMPPETGTTNSSIDFYSSADTVNYPNIEIIRNSGSYLVSKLTATINGISKYQDFRYRGYVSNFNYGTVGFTRTTRSSWYLSESDTKIWTTQHNDVNLRGANIITWSSTTGTTVFDATPSNLLSTKTSIFGGYTKGGGDTVSSSSISDVLNITAPVTAGQTYKAGASITASSAINNDIAVHYQAPQIILKPGFYASAANNSKFTATPAATQGGSNAPVSNNSVFNVLLTKETTVDHLSGIKSETIFSYDGTAESPNYYGLETRTVTKKYNGSNVQGTTTVDTEYDNNPSGGGSSYYIGRPKKVNTSTSIYTGDTRSSEEVYTYTGTNLTRTEKKGHNTYAIVEDMTYDSVGNLLTKTVSAPNALPAPTARKITDEYDATKRFVVKKTDHQNFVTNFVYNRLGQVTQSTSPFGVVSDYTFDNWGKLTKTKTTGASAVPLETTIAYAKLSDGGYTVTSQNTVGDNAKSITQYDVLGRAVITTTKGLAVNSTISKQVVYDGLGRKTKESEPYFSSPSRWVVYEYDYLMRPKKITQPTGRIQTFDYPPGLTTTSVDDGKTTTVTVDALGNKTQTTDPGGTITFTYYANGQMKESNYGGHKVNITIDGWGNKIEMKDPNAGTYGYKYDAFGQLIAETTPKGRTDTFYDDFGKVTRRKVSGDGADIETEYAYNSFAQLTGEVSKNSLGANIDSFGYTYDEYHRAVTNTETNAAFTQTKTITYDSYGRPITAINATQDLVSGLSESVTTKNIYNTYNGIMDKLTDGNDAVLWQLNTANEKMQPLTQTLGNGVAITNAYDTHGYYASQTHTKNSINIVNNTYSFNAIKGTLSSRQNVALGTSETFTYDALDRLTHWTNPLTGIVDSNTYDDRGRITNNNKLGAVTYNGNLNTGIYQKKEIELTTEGEAYYNNLPKQLVSYNMFKSPISINESDKGSTTFTYNSHLSRQAMKFGYQIPTPGAEGVYTKTKNYTDDGTVEIIRTPTEVTIRTYVGGDAYGAPLYIEKTKTVATGAITDKKYYLHRDYLGSIIAISDNTGTAVERRQFDAWGNLAKLQKNGVAITLPTNGTGAALMMLDRGYTSHEHLAEVGLIHMNGRLYDPVLRSFLMPDNFIQQPENTQNYNRYSYVLNNPLMYTDPSGEAYELLAAVVIGVAIAITSYTLTALLADVPFSVGGLAKSAIIGAASAAVTFGIGSAASTITNFYVRTAVSAVAHGTFQGGMTAISGGKFWSGFASGALSSIAASAWSGGGPNSNYHGAGNFANSGAGMIAFGTVSGGAGAALTGGNFWQGAVTGLVVSGLNHYMHQMEEKTLLDQKIEKAGFNPEDVAKWTNEELTTNMAKIFPELYESADCPTFEIKDIIGGKNNIYGQAQKTVTGTAGNYKITSKGLIYIKKLALNTIRHVASVVGHELNHAIDYVNGNYSSWANQYGINGLDYANTRSEIGGYSWEMGMRSPFTNYSELILNYGKMTINNWGF</sequence>
<dbReference type="Proteomes" id="UP000556700">
    <property type="component" value="Unassembled WGS sequence"/>
</dbReference>
<evidence type="ECO:0008006" key="8">
    <source>
        <dbReference type="Google" id="ProtNLM"/>
    </source>
</evidence>
<evidence type="ECO:0000313" key="6">
    <source>
        <dbReference type="EMBL" id="CAD0006679.1"/>
    </source>
</evidence>
<dbReference type="PANTHER" id="PTHR32305:SF15">
    <property type="entry name" value="PROTEIN RHSA-RELATED"/>
    <property type="match status" value="1"/>
</dbReference>
<feature type="transmembrane region" description="Helical" evidence="5">
    <location>
        <begin position="1959"/>
        <end position="1980"/>
    </location>
</feature>
<dbReference type="GO" id="GO:0005576">
    <property type="term" value="C:extracellular region"/>
    <property type="evidence" value="ECO:0007669"/>
    <property type="project" value="UniProtKB-SubCell"/>
</dbReference>
<dbReference type="Pfam" id="PF03534">
    <property type="entry name" value="SpvB"/>
    <property type="match status" value="1"/>
</dbReference>
<accession>A0A6V6Z529</accession>
<protein>
    <recommendedName>
        <fullName evidence="8">Type IV secretion protein Rhs</fullName>
    </recommendedName>
</protein>
<keyword evidence="5" id="KW-0812">Transmembrane</keyword>
<evidence type="ECO:0000256" key="1">
    <source>
        <dbReference type="ARBA" id="ARBA00004613"/>
    </source>
</evidence>
<evidence type="ECO:0000256" key="4">
    <source>
        <dbReference type="SAM" id="MobiDB-lite"/>
    </source>
</evidence>
<dbReference type="Gene3D" id="2.180.10.10">
    <property type="entry name" value="RHS repeat-associated core"/>
    <property type="match status" value="2"/>
</dbReference>
<evidence type="ECO:0000313" key="7">
    <source>
        <dbReference type="Proteomes" id="UP000556700"/>
    </source>
</evidence>
<reference evidence="6 7" key="1">
    <citation type="submission" date="2020-06" db="EMBL/GenBank/DDBJ databases">
        <authorList>
            <person name="Criscuolo A."/>
        </authorList>
    </citation>
    <scope>NUCLEOTIDE SEQUENCE [LARGE SCALE GENOMIC DNA]</scope>
    <source>
        <strain evidence="7">CIP 110025</strain>
    </source>
</reference>
<dbReference type="InterPro" id="IPR003284">
    <property type="entry name" value="Sal_SpvB"/>
</dbReference>
<dbReference type="InterPro" id="IPR031325">
    <property type="entry name" value="RHS_repeat"/>
</dbReference>
<dbReference type="RefSeq" id="WP_180904076.1">
    <property type="nucleotide sequence ID" value="NZ_CAIJDO010000176.1"/>
</dbReference>
<comment type="caution">
    <text evidence="6">The sequence shown here is derived from an EMBL/GenBank/DDBJ whole genome shotgun (WGS) entry which is preliminary data.</text>
</comment>
<dbReference type="PANTHER" id="PTHR32305">
    <property type="match status" value="1"/>
</dbReference>
<proteinExistence type="predicted"/>
<dbReference type="SUPFAM" id="SSF69318">
    <property type="entry name" value="Integrin alpha N-terminal domain"/>
    <property type="match status" value="3"/>
</dbReference>
<gene>
    <name evidence="6" type="ORF">FLACHUCJ7_02968</name>
</gene>
<dbReference type="InterPro" id="IPR022385">
    <property type="entry name" value="Rhs_assc_core"/>
</dbReference>
<dbReference type="EMBL" id="CAIJDO010000176">
    <property type="protein sequence ID" value="CAD0006679.1"/>
    <property type="molecule type" value="Genomic_DNA"/>
</dbReference>
<dbReference type="InterPro" id="IPR050708">
    <property type="entry name" value="T6SS_VgrG/RHS"/>
</dbReference>
<dbReference type="InterPro" id="IPR006530">
    <property type="entry name" value="YD"/>
</dbReference>
<keyword evidence="3" id="KW-0843">Virulence</keyword>
<organism evidence="6 7">
    <name type="scientific">Flavobacterium chungangense</name>
    <dbReference type="NCBI Taxonomy" id="554283"/>
    <lineage>
        <taxon>Bacteria</taxon>
        <taxon>Pseudomonadati</taxon>
        <taxon>Bacteroidota</taxon>
        <taxon>Flavobacteriia</taxon>
        <taxon>Flavobacteriales</taxon>
        <taxon>Flavobacteriaceae</taxon>
        <taxon>Flavobacterium</taxon>
    </lineage>
</organism>
<dbReference type="GO" id="GO:0005737">
    <property type="term" value="C:cytoplasm"/>
    <property type="evidence" value="ECO:0007669"/>
    <property type="project" value="InterPro"/>
</dbReference>
<dbReference type="NCBIfam" id="TIGR01643">
    <property type="entry name" value="YD_repeat_2x"/>
    <property type="match status" value="1"/>
</dbReference>
<evidence type="ECO:0000256" key="2">
    <source>
        <dbReference type="ARBA" id="ARBA00022525"/>
    </source>
</evidence>
<name>A0A6V6Z529_9FLAO</name>
<keyword evidence="5" id="KW-0472">Membrane</keyword>
<feature type="region of interest" description="Disordered" evidence="4">
    <location>
        <begin position="1067"/>
        <end position="1087"/>
    </location>
</feature>
<comment type="subcellular location">
    <subcellularLocation>
        <location evidence="1">Secreted</location>
    </subcellularLocation>
</comment>
<feature type="transmembrane region" description="Helical" evidence="5">
    <location>
        <begin position="1925"/>
        <end position="1947"/>
    </location>
</feature>
<keyword evidence="5" id="KW-1133">Transmembrane helix</keyword>
<feature type="compositionally biased region" description="Polar residues" evidence="4">
    <location>
        <begin position="1067"/>
        <end position="1077"/>
    </location>
</feature>
<keyword evidence="7" id="KW-1185">Reference proteome</keyword>
<evidence type="ECO:0000256" key="5">
    <source>
        <dbReference type="SAM" id="Phobius"/>
    </source>
</evidence>